<feature type="domain" description="DUF6534" evidence="2">
    <location>
        <begin position="209"/>
        <end position="299"/>
    </location>
</feature>
<feature type="transmembrane region" description="Helical" evidence="1">
    <location>
        <begin position="131"/>
        <end position="150"/>
    </location>
</feature>
<feature type="transmembrane region" description="Helical" evidence="1">
    <location>
        <begin position="244"/>
        <end position="268"/>
    </location>
</feature>
<dbReference type="InterPro" id="IPR045339">
    <property type="entry name" value="DUF6534"/>
</dbReference>
<feature type="transmembrane region" description="Helical" evidence="1">
    <location>
        <begin position="18"/>
        <end position="36"/>
    </location>
</feature>
<feature type="transmembrane region" description="Helical" evidence="1">
    <location>
        <begin position="73"/>
        <end position="97"/>
    </location>
</feature>
<gene>
    <name evidence="3" type="ORF">CVT24_007377</name>
</gene>
<dbReference type="OrthoDB" id="3265526at2759"/>
<proteinExistence type="predicted"/>
<organism evidence="3 4">
    <name type="scientific">Panaeolus cyanescens</name>
    <dbReference type="NCBI Taxonomy" id="181874"/>
    <lineage>
        <taxon>Eukaryota</taxon>
        <taxon>Fungi</taxon>
        <taxon>Dikarya</taxon>
        <taxon>Basidiomycota</taxon>
        <taxon>Agaricomycotina</taxon>
        <taxon>Agaricomycetes</taxon>
        <taxon>Agaricomycetidae</taxon>
        <taxon>Agaricales</taxon>
        <taxon>Agaricineae</taxon>
        <taxon>Galeropsidaceae</taxon>
        <taxon>Panaeolus</taxon>
    </lineage>
</organism>
<dbReference type="STRING" id="181874.A0A409YKX0"/>
<reference evidence="3 4" key="1">
    <citation type="journal article" date="2018" name="Evol. Lett.">
        <title>Horizontal gene cluster transfer increased hallucinogenic mushroom diversity.</title>
        <authorList>
            <person name="Reynolds H.T."/>
            <person name="Vijayakumar V."/>
            <person name="Gluck-Thaler E."/>
            <person name="Korotkin H.B."/>
            <person name="Matheny P.B."/>
            <person name="Slot J.C."/>
        </authorList>
    </citation>
    <scope>NUCLEOTIDE SEQUENCE [LARGE SCALE GENOMIC DNA]</scope>
    <source>
        <strain evidence="3 4">2629</strain>
    </source>
</reference>
<evidence type="ECO:0000256" key="1">
    <source>
        <dbReference type="SAM" id="Phobius"/>
    </source>
</evidence>
<sequence>MEVAAAATTVSGPPDVRLIFGPILLGVCINMILYGFRYEARRIYQGSTPNASPLQCYHYYLTYKKDAPWIRYLVLYLFIAETINTGCDIAVVFQPLINEFGEQHPLFSELANLRRWFQKGRPEATKYFPRMFASEPALIVFISTPIQLFFAWRIRLLTKSNIIAGIICIFSIVSTVGGVWTTVRLVQVRLFSRKPELHWPALVWFLAACISDVLITLVLVFTLSKRKTGFVATDDAISKIIRMTVQTGMLTAFFAIGDVVFFMTLPVMPISRTALNFIWDFALSKLYSNCLLSTLNARAELQELTGRHSQKHVSTTGGDFAMDHPPVSPRFHLDETRTIESYPSDQHIIGNAIYELDNRKSTSYEKSDIEYGITITKVVETRQDPTPTHAHTSFVVAQ</sequence>
<keyword evidence="1" id="KW-0472">Membrane</keyword>
<keyword evidence="4" id="KW-1185">Reference proteome</keyword>
<keyword evidence="1" id="KW-1133">Transmembrane helix</keyword>
<dbReference type="AlphaFoldDB" id="A0A409YKX0"/>
<evidence type="ECO:0000259" key="2">
    <source>
        <dbReference type="Pfam" id="PF20152"/>
    </source>
</evidence>
<name>A0A409YKX0_9AGAR</name>
<dbReference type="Proteomes" id="UP000284842">
    <property type="component" value="Unassembled WGS sequence"/>
</dbReference>
<dbReference type="PANTHER" id="PTHR40465">
    <property type="entry name" value="CHROMOSOME 1, WHOLE GENOME SHOTGUN SEQUENCE"/>
    <property type="match status" value="1"/>
</dbReference>
<keyword evidence="1" id="KW-0812">Transmembrane</keyword>
<protein>
    <recommendedName>
        <fullName evidence="2">DUF6534 domain-containing protein</fullName>
    </recommendedName>
</protein>
<feature type="transmembrane region" description="Helical" evidence="1">
    <location>
        <begin position="162"/>
        <end position="181"/>
    </location>
</feature>
<feature type="transmembrane region" description="Helical" evidence="1">
    <location>
        <begin position="201"/>
        <end position="223"/>
    </location>
</feature>
<dbReference type="PANTHER" id="PTHR40465:SF1">
    <property type="entry name" value="DUF6534 DOMAIN-CONTAINING PROTEIN"/>
    <property type="match status" value="1"/>
</dbReference>
<dbReference type="EMBL" id="NHTK01001027">
    <property type="protein sequence ID" value="PPR03729.1"/>
    <property type="molecule type" value="Genomic_DNA"/>
</dbReference>
<dbReference type="Pfam" id="PF20152">
    <property type="entry name" value="DUF6534"/>
    <property type="match status" value="1"/>
</dbReference>
<evidence type="ECO:0000313" key="3">
    <source>
        <dbReference type="EMBL" id="PPR03729.1"/>
    </source>
</evidence>
<accession>A0A409YKX0</accession>
<comment type="caution">
    <text evidence="3">The sequence shown here is derived from an EMBL/GenBank/DDBJ whole genome shotgun (WGS) entry which is preliminary data.</text>
</comment>
<dbReference type="InParanoid" id="A0A409YKX0"/>
<evidence type="ECO:0000313" key="4">
    <source>
        <dbReference type="Proteomes" id="UP000284842"/>
    </source>
</evidence>